<evidence type="ECO:0000256" key="1">
    <source>
        <dbReference type="SAM" id="Phobius"/>
    </source>
</evidence>
<reference evidence="3" key="1">
    <citation type="submission" date="2017-09" db="EMBL/GenBank/DDBJ databases">
        <title>Depth-based differentiation of microbial function through sediment-hosted aquifers and enrichment of novel symbionts in the deep terrestrial subsurface.</title>
        <authorList>
            <person name="Probst A.J."/>
            <person name="Ladd B."/>
            <person name="Jarett J.K."/>
            <person name="Geller-Mcgrath D.E."/>
            <person name="Sieber C.M.K."/>
            <person name="Emerson J.B."/>
            <person name="Anantharaman K."/>
            <person name="Thomas B.C."/>
            <person name="Malmstrom R."/>
            <person name="Stieglmeier M."/>
            <person name="Klingl A."/>
            <person name="Woyke T."/>
            <person name="Ryan C.M."/>
            <person name="Banfield J.F."/>
        </authorList>
    </citation>
    <scope>NUCLEOTIDE SEQUENCE [LARGE SCALE GENOMIC DNA]</scope>
</reference>
<dbReference type="Proteomes" id="UP000230767">
    <property type="component" value="Unassembled WGS sequence"/>
</dbReference>
<accession>A0A2M7R5M3</accession>
<name>A0A2M7R5M3_9BACT</name>
<proteinExistence type="predicted"/>
<evidence type="ECO:0000313" key="3">
    <source>
        <dbReference type="Proteomes" id="UP000230767"/>
    </source>
</evidence>
<keyword evidence="1" id="KW-1133">Transmembrane helix</keyword>
<keyword evidence="1" id="KW-0812">Transmembrane</keyword>
<evidence type="ECO:0000313" key="2">
    <source>
        <dbReference type="EMBL" id="PIY88611.1"/>
    </source>
</evidence>
<organism evidence="2 3">
    <name type="scientific">Candidatus Nealsonbacteria bacterium CG_4_10_14_0_8_um_filter_37_14</name>
    <dbReference type="NCBI Taxonomy" id="1974684"/>
    <lineage>
        <taxon>Bacteria</taxon>
        <taxon>Candidatus Nealsoniibacteriota</taxon>
    </lineage>
</organism>
<feature type="transmembrane region" description="Helical" evidence="1">
    <location>
        <begin position="29"/>
        <end position="47"/>
    </location>
</feature>
<sequence>MVTLRWAVIPRAIQITVSTGIIMIRPNLVPVWTVVLILLVILTPILLKLVAESVNMWTSVMFLFRPVVITVLLILARESPIAILMIIIMNQGAMIRMARITVNTEIMMM</sequence>
<comment type="caution">
    <text evidence="2">The sequence shown here is derived from an EMBL/GenBank/DDBJ whole genome shotgun (WGS) entry which is preliminary data.</text>
</comment>
<dbReference type="EMBL" id="PFLW01000077">
    <property type="protein sequence ID" value="PIY88611.1"/>
    <property type="molecule type" value="Genomic_DNA"/>
</dbReference>
<protein>
    <submittedName>
        <fullName evidence="2">Uncharacterized protein</fullName>
    </submittedName>
</protein>
<gene>
    <name evidence="2" type="ORF">COY73_03265</name>
</gene>
<dbReference type="AlphaFoldDB" id="A0A2M7R5M3"/>
<keyword evidence="1" id="KW-0472">Membrane</keyword>